<keyword evidence="2" id="KW-1185">Reference proteome</keyword>
<proteinExistence type="predicted"/>
<name>A0A835ZIE1_9STRA</name>
<protein>
    <submittedName>
        <fullName evidence="1">Uncharacterized protein</fullName>
    </submittedName>
</protein>
<reference evidence="1" key="1">
    <citation type="submission" date="2021-02" db="EMBL/GenBank/DDBJ databases">
        <title>First Annotated Genome of the Yellow-green Alga Tribonema minus.</title>
        <authorList>
            <person name="Mahan K.M."/>
        </authorList>
    </citation>
    <scope>NUCLEOTIDE SEQUENCE</scope>
    <source>
        <strain evidence="1">UTEX B ZZ1240</strain>
    </source>
</reference>
<accession>A0A835ZIE1</accession>
<dbReference type="OrthoDB" id="382013at2759"/>
<organism evidence="1 2">
    <name type="scientific">Tribonema minus</name>
    <dbReference type="NCBI Taxonomy" id="303371"/>
    <lineage>
        <taxon>Eukaryota</taxon>
        <taxon>Sar</taxon>
        <taxon>Stramenopiles</taxon>
        <taxon>Ochrophyta</taxon>
        <taxon>PX clade</taxon>
        <taxon>Xanthophyceae</taxon>
        <taxon>Tribonematales</taxon>
        <taxon>Tribonemataceae</taxon>
        <taxon>Tribonema</taxon>
    </lineage>
</organism>
<comment type="caution">
    <text evidence="1">The sequence shown here is derived from an EMBL/GenBank/DDBJ whole genome shotgun (WGS) entry which is preliminary data.</text>
</comment>
<evidence type="ECO:0000313" key="2">
    <source>
        <dbReference type="Proteomes" id="UP000664859"/>
    </source>
</evidence>
<dbReference type="AlphaFoldDB" id="A0A835ZIE1"/>
<evidence type="ECO:0000313" key="1">
    <source>
        <dbReference type="EMBL" id="KAG5191825.1"/>
    </source>
</evidence>
<sequence>MRAVKREINSQITCNENNVCKCPSGYTWLSEGANATKKYGKCALSSTVCPDKIHYCKPHGATCNAQNECVCSKRSFFHARFASEPFVGYCISNDKSPTCVDGGTCISEDPNTKVACSRGNTCVCLGAGRYWLGDGDDVRAKPGTCVCQTGTLCGEVCCNDLRYTESGAGPRARECTTALKCAAGRAPCGHSSRDGVPSKSTTCCKKGETATHLHATSYNGRPSLPQVCVADENHVTSCAAEKTCPEGRAPCGGTAFNAFFDAGIYSIYFECTAHDRCCPRGTECDYMRSGKSRCTKPIECGTGETACGRYYREIYYRESEPSYYPAYVEQHPDNICCPDATRDCFDPTSGSSPVSKTVCVKKEP</sequence>
<gene>
    <name evidence="1" type="ORF">JKP88DRAFT_295080</name>
</gene>
<dbReference type="EMBL" id="JAFCMP010000014">
    <property type="protein sequence ID" value="KAG5191825.1"/>
    <property type="molecule type" value="Genomic_DNA"/>
</dbReference>
<dbReference type="Proteomes" id="UP000664859">
    <property type="component" value="Unassembled WGS sequence"/>
</dbReference>